<name>A0ABR1RUX0_9PEZI</name>
<feature type="region of interest" description="Disordered" evidence="1">
    <location>
        <begin position="1"/>
        <end position="86"/>
    </location>
</feature>
<dbReference type="EMBL" id="JAQQWI010000010">
    <property type="protein sequence ID" value="KAK8018765.1"/>
    <property type="molecule type" value="Genomic_DNA"/>
</dbReference>
<keyword evidence="3" id="KW-1185">Reference proteome</keyword>
<feature type="compositionally biased region" description="Polar residues" evidence="1">
    <location>
        <begin position="31"/>
        <end position="40"/>
    </location>
</feature>
<proteinExistence type="predicted"/>
<protein>
    <submittedName>
        <fullName evidence="2">Uncharacterized protein</fullName>
    </submittedName>
</protein>
<comment type="caution">
    <text evidence="2">The sequence shown here is derived from an EMBL/GenBank/DDBJ whole genome shotgun (WGS) entry which is preliminary data.</text>
</comment>
<evidence type="ECO:0000313" key="2">
    <source>
        <dbReference type="EMBL" id="KAK8018765.1"/>
    </source>
</evidence>
<dbReference type="Proteomes" id="UP001396898">
    <property type="component" value="Unassembled WGS sequence"/>
</dbReference>
<reference evidence="2 3" key="1">
    <citation type="submission" date="2023-01" db="EMBL/GenBank/DDBJ databases">
        <title>Analysis of 21 Apiospora genomes using comparative genomics revels a genus with tremendous synthesis potential of carbohydrate active enzymes and secondary metabolites.</title>
        <authorList>
            <person name="Sorensen T."/>
        </authorList>
    </citation>
    <scope>NUCLEOTIDE SEQUENCE [LARGE SCALE GENOMIC DNA]</scope>
    <source>
        <strain evidence="2 3">CBS 20057</strain>
    </source>
</reference>
<accession>A0ABR1RUX0</accession>
<evidence type="ECO:0000256" key="1">
    <source>
        <dbReference type="SAM" id="MobiDB-lite"/>
    </source>
</evidence>
<organism evidence="2 3">
    <name type="scientific">Apiospora marii</name>
    <dbReference type="NCBI Taxonomy" id="335849"/>
    <lineage>
        <taxon>Eukaryota</taxon>
        <taxon>Fungi</taxon>
        <taxon>Dikarya</taxon>
        <taxon>Ascomycota</taxon>
        <taxon>Pezizomycotina</taxon>
        <taxon>Sordariomycetes</taxon>
        <taxon>Xylariomycetidae</taxon>
        <taxon>Amphisphaeriales</taxon>
        <taxon>Apiosporaceae</taxon>
        <taxon>Apiospora</taxon>
    </lineage>
</organism>
<sequence>MKMRLPSFFKRVNGQRKAQRSGQERHVQLDGNGQHTQTKESQSYSYVCPPPPYYSSTSTQTPEQIPKPSTHPSAHSPALKTDPIDASKRSWRDVPGMYYSPSLGKLIPFDANKMKLSDPDIWSLTWANKFKDALIWLNDDHVAGFHFFFQHAHLAMSRHFYGSSYGIPLDALVVHKQRTFGKTSILSRSLIPAIIDDELYLYVRHRVFHPGRSAEALHEAFRAESTEGYEPRVLCPCTHTNDLTMKEIRRLLSDPWWVKIGEIALPRKSCGQCLSDWDVTIVSEGTLGWYLEVEAYHRLGNCRDPLDWKWRSFAGLFNRQYKAEKIPRRVELGYAPGAVKERWKKQFPGIVPLSTPTPNDR</sequence>
<gene>
    <name evidence="2" type="ORF">PG991_007955</name>
</gene>
<feature type="compositionally biased region" description="Low complexity" evidence="1">
    <location>
        <begin position="54"/>
        <end position="64"/>
    </location>
</feature>
<evidence type="ECO:0000313" key="3">
    <source>
        <dbReference type="Proteomes" id="UP001396898"/>
    </source>
</evidence>